<comment type="caution">
    <text evidence="5">The sequence shown here is derived from an EMBL/GenBank/DDBJ whole genome shotgun (WGS) entry which is preliminary data.</text>
</comment>
<dbReference type="InterPro" id="IPR003761">
    <property type="entry name" value="Exonuc_VII_S"/>
</dbReference>
<evidence type="ECO:0000256" key="3">
    <source>
        <dbReference type="ARBA" id="ARBA00022801"/>
    </source>
</evidence>
<dbReference type="GO" id="GO:0008855">
    <property type="term" value="F:exodeoxyribonuclease VII activity"/>
    <property type="evidence" value="ECO:0007669"/>
    <property type="project" value="InterPro"/>
</dbReference>
<sequence>MKTKNYTENFEELTKIVKELERGDITIDNMTLKIQQALKLLEECKESLSKVNEDVNKIREEINFANER</sequence>
<dbReference type="GO" id="GO:0006308">
    <property type="term" value="P:DNA catabolic process"/>
    <property type="evidence" value="ECO:0007669"/>
    <property type="project" value="InterPro"/>
</dbReference>
<keyword evidence="4" id="KW-0175">Coiled coil</keyword>
<dbReference type="EMBL" id="VSSQ01000130">
    <property type="protein sequence ID" value="MPL79765.1"/>
    <property type="molecule type" value="Genomic_DNA"/>
</dbReference>
<keyword evidence="1" id="KW-0963">Cytoplasm</keyword>
<dbReference type="AlphaFoldDB" id="A0A644ULH1"/>
<gene>
    <name evidence="5" type="ORF">SDC9_25650</name>
</gene>
<dbReference type="GO" id="GO:0009318">
    <property type="term" value="C:exodeoxyribonuclease VII complex"/>
    <property type="evidence" value="ECO:0007669"/>
    <property type="project" value="InterPro"/>
</dbReference>
<proteinExistence type="predicted"/>
<evidence type="ECO:0000256" key="4">
    <source>
        <dbReference type="SAM" id="Coils"/>
    </source>
</evidence>
<organism evidence="5">
    <name type="scientific">bioreactor metagenome</name>
    <dbReference type="NCBI Taxonomy" id="1076179"/>
    <lineage>
        <taxon>unclassified sequences</taxon>
        <taxon>metagenomes</taxon>
        <taxon>ecological metagenomes</taxon>
    </lineage>
</organism>
<dbReference type="InterPro" id="IPR037004">
    <property type="entry name" value="Exonuc_VII_ssu_sf"/>
</dbReference>
<feature type="coiled-coil region" evidence="4">
    <location>
        <begin position="3"/>
        <end position="68"/>
    </location>
</feature>
<dbReference type="SUPFAM" id="SSF116842">
    <property type="entry name" value="XseB-like"/>
    <property type="match status" value="1"/>
</dbReference>
<dbReference type="Gene3D" id="1.10.287.1040">
    <property type="entry name" value="Exonuclease VII, small subunit"/>
    <property type="match status" value="1"/>
</dbReference>
<evidence type="ECO:0000256" key="2">
    <source>
        <dbReference type="ARBA" id="ARBA00022722"/>
    </source>
</evidence>
<name>A0A644ULH1_9ZZZZ</name>
<evidence type="ECO:0000313" key="5">
    <source>
        <dbReference type="EMBL" id="MPL79765.1"/>
    </source>
</evidence>
<accession>A0A644ULH1</accession>
<dbReference type="Pfam" id="PF02609">
    <property type="entry name" value="Exonuc_VII_S"/>
    <property type="match status" value="1"/>
</dbReference>
<keyword evidence="2" id="KW-0540">Nuclease</keyword>
<protein>
    <submittedName>
        <fullName evidence="5">Uncharacterized protein</fullName>
    </submittedName>
</protein>
<evidence type="ECO:0000256" key="1">
    <source>
        <dbReference type="ARBA" id="ARBA00022490"/>
    </source>
</evidence>
<keyword evidence="3" id="KW-0378">Hydrolase</keyword>
<reference evidence="5" key="1">
    <citation type="submission" date="2019-08" db="EMBL/GenBank/DDBJ databases">
        <authorList>
            <person name="Kucharzyk K."/>
            <person name="Murdoch R.W."/>
            <person name="Higgins S."/>
            <person name="Loffler F."/>
        </authorList>
    </citation>
    <scope>NUCLEOTIDE SEQUENCE</scope>
</reference>
<dbReference type="NCBIfam" id="TIGR01280">
    <property type="entry name" value="xseB"/>
    <property type="match status" value="1"/>
</dbReference>